<feature type="chain" id="PRO_5002486981" description="Ig-like domain-containing protein" evidence="1">
    <location>
        <begin position="21"/>
        <end position="133"/>
    </location>
</feature>
<evidence type="ECO:0000313" key="2">
    <source>
        <dbReference type="EMBL" id="KKB09397.1"/>
    </source>
</evidence>
<dbReference type="EMBL" id="JZEY01000054">
    <property type="protein sequence ID" value="KKB09397.1"/>
    <property type="molecule type" value="Genomic_DNA"/>
</dbReference>
<evidence type="ECO:0000256" key="1">
    <source>
        <dbReference type="SAM" id="SignalP"/>
    </source>
</evidence>
<evidence type="ECO:0008006" key="4">
    <source>
        <dbReference type="Google" id="ProtNLM"/>
    </source>
</evidence>
<feature type="signal peptide" evidence="1">
    <location>
        <begin position="1"/>
        <end position="20"/>
    </location>
</feature>
<keyword evidence="3" id="KW-1185">Reference proteome</keyword>
<evidence type="ECO:0000313" key="3">
    <source>
        <dbReference type="Proteomes" id="UP000033649"/>
    </source>
</evidence>
<proteinExistence type="predicted"/>
<reference evidence="2 3" key="1">
    <citation type="submission" date="2015-03" db="EMBL/GenBank/DDBJ databases">
        <authorList>
            <person name="Hassan Y."/>
            <person name="Lepp D."/>
            <person name="Li X.-Z."/>
            <person name="Zhou T."/>
        </authorList>
    </citation>
    <scope>NUCLEOTIDE SEQUENCE [LARGE SCALE GENOMIC DNA]</scope>
    <source>
        <strain evidence="2 3">IPL18</strain>
    </source>
</reference>
<accession>A0A0F5FMF7</accession>
<dbReference type="RefSeq" id="WP_046104090.1">
    <property type="nucleotide sequence ID" value="NZ_JZEY01000054.1"/>
</dbReference>
<protein>
    <recommendedName>
        <fullName evidence="4">Ig-like domain-containing protein</fullName>
    </recommendedName>
</protein>
<name>A0A0F5FMF7_9HYPH</name>
<keyword evidence="1" id="KW-0732">Signal</keyword>
<comment type="caution">
    <text evidence="2">The sequence shown here is derived from an EMBL/GenBank/DDBJ whole genome shotgun (WGS) entry which is preliminary data.</text>
</comment>
<dbReference type="Proteomes" id="UP000033649">
    <property type="component" value="Unassembled WGS sequence"/>
</dbReference>
<organism evidence="2 3">
    <name type="scientific">Devosia chinhatensis</name>
    <dbReference type="NCBI Taxonomy" id="429727"/>
    <lineage>
        <taxon>Bacteria</taxon>
        <taxon>Pseudomonadati</taxon>
        <taxon>Pseudomonadota</taxon>
        <taxon>Alphaproteobacteria</taxon>
        <taxon>Hyphomicrobiales</taxon>
        <taxon>Devosiaceae</taxon>
        <taxon>Devosia</taxon>
    </lineage>
</organism>
<sequence length="133" mass="15544">MKTKIMLGALITLIAPSAMAQQYTYEQWPIQQSEWLYFDPPVNVENIWRAEFDEADMTFKTGLKMTDAQDTYFITCREWDEAGNRLSGTILYWSDETLEETKFAAAWYLVNERGSPYSMLQWAEACARHDMTD</sequence>
<dbReference type="PATRIC" id="fig|429727.3.peg.1142"/>
<dbReference type="AlphaFoldDB" id="A0A0F5FMF7"/>
<gene>
    <name evidence="2" type="ORF">VE26_05520</name>
</gene>